<dbReference type="InterPro" id="IPR005545">
    <property type="entry name" value="YCII"/>
</dbReference>
<dbReference type="OrthoDB" id="6928805at2"/>
<reference evidence="3 4" key="1">
    <citation type="submission" date="2019-06" db="EMBL/GenBank/DDBJ databases">
        <title>Sequencing the genomes of 1000 actinobacteria strains.</title>
        <authorList>
            <person name="Klenk H.-P."/>
        </authorList>
    </citation>
    <scope>NUCLEOTIDE SEQUENCE [LARGE SCALE GENOMIC DNA]</scope>
    <source>
        <strain evidence="3 4">DSM 45511</strain>
    </source>
</reference>
<protein>
    <submittedName>
        <fullName evidence="3">YCII-related domain-containing protein</fullName>
    </submittedName>
</protein>
<name>A0A543GHQ6_9PSEU</name>
<keyword evidence="4" id="KW-1185">Reference proteome</keyword>
<dbReference type="RefSeq" id="WP_142101305.1">
    <property type="nucleotide sequence ID" value="NZ_VFPH01000001.1"/>
</dbReference>
<dbReference type="EMBL" id="VFPH01000001">
    <property type="protein sequence ID" value="TQM45599.1"/>
    <property type="molecule type" value="Genomic_DNA"/>
</dbReference>
<comment type="similarity">
    <text evidence="1">Belongs to the YciI family.</text>
</comment>
<comment type="caution">
    <text evidence="3">The sequence shown here is derived from an EMBL/GenBank/DDBJ whole genome shotgun (WGS) entry which is preliminary data.</text>
</comment>
<dbReference type="Pfam" id="PF03795">
    <property type="entry name" value="YCII"/>
    <property type="match status" value="1"/>
</dbReference>
<dbReference type="Gene3D" id="3.30.70.1060">
    <property type="entry name" value="Dimeric alpha+beta barrel"/>
    <property type="match status" value="1"/>
</dbReference>
<accession>A0A543GHQ6</accession>
<evidence type="ECO:0000256" key="1">
    <source>
        <dbReference type="ARBA" id="ARBA00007689"/>
    </source>
</evidence>
<evidence type="ECO:0000313" key="3">
    <source>
        <dbReference type="EMBL" id="TQM45599.1"/>
    </source>
</evidence>
<proteinExistence type="inferred from homology"/>
<sequence>MTSTSHFLLRLIPPRPSFATDMTEAEAGVMAEHSEYWHGHLTKGAVVVVGSVADPAGVWGIGVLEAESRDAAERLVAGDPAITSGMITRYELHHMPLVLARPHAPDR</sequence>
<dbReference type="AlphaFoldDB" id="A0A543GHQ6"/>
<organism evidence="3 4">
    <name type="scientific">Pseudonocardia cypriaca</name>
    <dbReference type="NCBI Taxonomy" id="882449"/>
    <lineage>
        <taxon>Bacteria</taxon>
        <taxon>Bacillati</taxon>
        <taxon>Actinomycetota</taxon>
        <taxon>Actinomycetes</taxon>
        <taxon>Pseudonocardiales</taxon>
        <taxon>Pseudonocardiaceae</taxon>
        <taxon>Pseudonocardia</taxon>
    </lineage>
</organism>
<dbReference type="Proteomes" id="UP000319818">
    <property type="component" value="Unassembled WGS sequence"/>
</dbReference>
<gene>
    <name evidence="3" type="ORF">FB388_2999</name>
</gene>
<feature type="domain" description="YCII-related" evidence="2">
    <location>
        <begin position="9"/>
        <end position="93"/>
    </location>
</feature>
<dbReference type="InterPro" id="IPR011008">
    <property type="entry name" value="Dimeric_a/b-barrel"/>
</dbReference>
<evidence type="ECO:0000259" key="2">
    <source>
        <dbReference type="Pfam" id="PF03795"/>
    </source>
</evidence>
<evidence type="ECO:0000313" key="4">
    <source>
        <dbReference type="Proteomes" id="UP000319818"/>
    </source>
</evidence>
<dbReference type="SUPFAM" id="SSF54909">
    <property type="entry name" value="Dimeric alpha+beta barrel"/>
    <property type="match status" value="1"/>
</dbReference>